<accession>A0ABR7EV93</accession>
<proteinExistence type="inferred from homology"/>
<sequence>MKNTQGQQLPMGLTVQEDGVSFSVAAKKGKACCLLLYHAGEKEPCARYPMRQSEGAVYTVKVTDIQSGAYAYEYLMDEEVVTDPYTKAFTKENKSQVLIPEYDWEDDRYPAYAYKDVIAYSLHVRGFTQDSYSKVAHRGTFEGVIEKLPYLKDLGINQIQCMPVYSFLEGKRKPNYWGYGPGYFFAPKNSYSAISDGVRSLKNMVKACHAAEIEVVLEMPFCPETPIYQVLDCLRYYRQEYHIDGYILNPAAVSTRAAYEDPYLQDCKLMVHHTEFQNVMRRFLKGDEGMVEAVTYWLRHLSEKEGSFNYIAAHNGFTLMDLVSYEGKHNEANGENNQDGPDYNYSWNCGAEGPSRKKAVVSLRRGQLYNALFLVFLAQGTPCLLAGDEFGNSQKGNNNVYCQDNSTGWVNWKKLTTHQELHDFVRDLIAFRKRYKVFHPAQEMSGTDTTRCGVPDVSYHGEYAWRIEKEVASRQLGVYYSGTSLEAEDCYVAYNMHWIRHTFALPSLPKNKKWYLAASTKDGIKAEMICLGGQKSIEIEERTIVVLVAK</sequence>
<dbReference type="SUPFAM" id="SSF81296">
    <property type="entry name" value="E set domains"/>
    <property type="match status" value="1"/>
</dbReference>
<protein>
    <submittedName>
        <fullName evidence="3">Glycogen debranching protein</fullName>
    </submittedName>
</protein>
<comment type="similarity">
    <text evidence="1">Belongs to the glycosyl hydrolase 13 family.</text>
</comment>
<dbReference type="Gene3D" id="2.60.40.1180">
    <property type="entry name" value="Golgi alpha-mannosidase II"/>
    <property type="match status" value="1"/>
</dbReference>
<evidence type="ECO:0000259" key="2">
    <source>
        <dbReference type="SMART" id="SM00642"/>
    </source>
</evidence>
<dbReference type="PANTHER" id="PTHR43002">
    <property type="entry name" value="GLYCOGEN DEBRANCHING ENZYME"/>
    <property type="match status" value="1"/>
</dbReference>
<dbReference type="InterPro" id="IPR013780">
    <property type="entry name" value="Glyco_hydro_b"/>
</dbReference>
<dbReference type="InterPro" id="IPR004193">
    <property type="entry name" value="Glyco_hydro_13_N"/>
</dbReference>
<feature type="domain" description="Glycosyl hydrolase family 13 catalytic" evidence="2">
    <location>
        <begin position="121"/>
        <end position="432"/>
    </location>
</feature>
<dbReference type="SUPFAM" id="SSF51445">
    <property type="entry name" value="(Trans)glycosidases"/>
    <property type="match status" value="1"/>
</dbReference>
<dbReference type="Gene3D" id="2.60.40.10">
    <property type="entry name" value="Immunoglobulins"/>
    <property type="match status" value="1"/>
</dbReference>
<dbReference type="InterPro" id="IPR013783">
    <property type="entry name" value="Ig-like_fold"/>
</dbReference>
<dbReference type="SMART" id="SM00642">
    <property type="entry name" value="Aamy"/>
    <property type="match status" value="1"/>
</dbReference>
<dbReference type="InterPro" id="IPR014756">
    <property type="entry name" value="Ig_E-set"/>
</dbReference>
<evidence type="ECO:0000313" key="3">
    <source>
        <dbReference type="EMBL" id="MBC5664639.1"/>
    </source>
</evidence>
<keyword evidence="4" id="KW-1185">Reference proteome</keyword>
<dbReference type="SUPFAM" id="SSF51011">
    <property type="entry name" value="Glycosyl hydrolase domain"/>
    <property type="match status" value="1"/>
</dbReference>
<evidence type="ECO:0000256" key="1">
    <source>
        <dbReference type="ARBA" id="ARBA00008061"/>
    </source>
</evidence>
<organism evidence="3 4">
    <name type="scientific">Dorea hominis</name>
    <dbReference type="NCBI Taxonomy" id="2763040"/>
    <lineage>
        <taxon>Bacteria</taxon>
        <taxon>Bacillati</taxon>
        <taxon>Bacillota</taxon>
        <taxon>Clostridia</taxon>
        <taxon>Lachnospirales</taxon>
        <taxon>Lachnospiraceae</taxon>
        <taxon>Dorea</taxon>
    </lineage>
</organism>
<dbReference type="Proteomes" id="UP000647235">
    <property type="component" value="Unassembled WGS sequence"/>
</dbReference>
<comment type="caution">
    <text evidence="3">The sequence shown here is derived from an EMBL/GenBank/DDBJ whole genome shotgun (WGS) entry which is preliminary data.</text>
</comment>
<dbReference type="Gene3D" id="3.20.20.80">
    <property type="entry name" value="Glycosidases"/>
    <property type="match status" value="2"/>
</dbReference>
<dbReference type="InterPro" id="IPR017853">
    <property type="entry name" value="GH"/>
</dbReference>
<dbReference type="Pfam" id="PF00128">
    <property type="entry name" value="Alpha-amylase"/>
    <property type="match status" value="1"/>
</dbReference>
<name>A0ABR7EV93_9FIRM</name>
<dbReference type="Pfam" id="PF02922">
    <property type="entry name" value="CBM_48"/>
    <property type="match status" value="1"/>
</dbReference>
<dbReference type="InterPro" id="IPR006047">
    <property type="entry name" value="GH13_cat_dom"/>
</dbReference>
<reference evidence="3 4" key="1">
    <citation type="submission" date="2020-08" db="EMBL/GenBank/DDBJ databases">
        <title>Genome public.</title>
        <authorList>
            <person name="Liu C."/>
            <person name="Sun Q."/>
        </authorList>
    </citation>
    <scope>NUCLEOTIDE SEQUENCE [LARGE SCALE GENOMIC DNA]</scope>
    <source>
        <strain evidence="3 4">NSJ-36</strain>
    </source>
</reference>
<dbReference type="RefSeq" id="WP_186855571.1">
    <property type="nucleotide sequence ID" value="NZ_JACOOY010000005.1"/>
</dbReference>
<dbReference type="EMBL" id="JACOOY010000005">
    <property type="protein sequence ID" value="MBC5664639.1"/>
    <property type="molecule type" value="Genomic_DNA"/>
</dbReference>
<gene>
    <name evidence="3" type="ORF">H8S07_05010</name>
</gene>
<evidence type="ECO:0000313" key="4">
    <source>
        <dbReference type="Proteomes" id="UP000647235"/>
    </source>
</evidence>